<name>A0A1B8AI35_FUSPO</name>
<dbReference type="OrthoDB" id="5085118at2759"/>
<keyword evidence="2" id="KW-1185">Reference proteome</keyword>
<dbReference type="AlphaFoldDB" id="A0A1B8AI35"/>
<evidence type="ECO:0000313" key="2">
    <source>
        <dbReference type="Proteomes" id="UP000091967"/>
    </source>
</evidence>
<accession>A0A1B8AI35</accession>
<dbReference type="Proteomes" id="UP000091967">
    <property type="component" value="Unassembled WGS sequence"/>
</dbReference>
<protein>
    <submittedName>
        <fullName evidence="1">Uncharacterized protein</fullName>
    </submittedName>
</protein>
<dbReference type="EMBL" id="LYXU01000004">
    <property type="protein sequence ID" value="OBS20036.1"/>
    <property type="molecule type" value="Genomic_DNA"/>
</dbReference>
<comment type="caution">
    <text evidence="1">The sequence shown here is derived from an EMBL/GenBank/DDBJ whole genome shotgun (WGS) entry which is preliminary data.</text>
</comment>
<gene>
    <name evidence="1" type="ORF">FPOA_11757</name>
</gene>
<organism evidence="1 2">
    <name type="scientific">Fusarium poae</name>
    <dbReference type="NCBI Taxonomy" id="36050"/>
    <lineage>
        <taxon>Eukaryota</taxon>
        <taxon>Fungi</taxon>
        <taxon>Dikarya</taxon>
        <taxon>Ascomycota</taxon>
        <taxon>Pezizomycotina</taxon>
        <taxon>Sordariomycetes</taxon>
        <taxon>Hypocreomycetidae</taxon>
        <taxon>Hypocreales</taxon>
        <taxon>Nectriaceae</taxon>
        <taxon>Fusarium</taxon>
    </lineage>
</organism>
<sequence>MPVIITIKYRVREDVLKQFLEEHLGKSPTDTGIVLWYYEPASGTTNIGWQLTADRHLTDDEKHKLRLLSQPPPSPLFG</sequence>
<reference evidence="1 2" key="1">
    <citation type="submission" date="2016-06" db="EMBL/GenBank/DDBJ databases">
        <title>Living apart together: crosstalk between the core and supernumerary genomes in a fungal plant pathogen.</title>
        <authorList>
            <person name="Vanheule A."/>
            <person name="Audenaert K."/>
            <person name="Warris S."/>
            <person name="Van De Geest H."/>
            <person name="Schijlen E."/>
            <person name="Hofte M."/>
            <person name="De Saeger S."/>
            <person name="Haesaert G."/>
            <person name="Waalwijk C."/>
            <person name="Van Der Lee T."/>
        </authorList>
    </citation>
    <scope>NUCLEOTIDE SEQUENCE [LARGE SCALE GENOMIC DNA]</scope>
    <source>
        <strain evidence="1 2">2516</strain>
    </source>
</reference>
<proteinExistence type="predicted"/>
<evidence type="ECO:0000313" key="1">
    <source>
        <dbReference type="EMBL" id="OBS20036.1"/>
    </source>
</evidence>